<proteinExistence type="predicted"/>
<name>A0AAE4Q125_9GAMM</name>
<reference evidence="1" key="1">
    <citation type="submission" date="2023-05" db="EMBL/GenBank/DDBJ databases">
        <title>Colonisation of extended spectrum b-lactamase- and carbapenemase-producing bacteria on hospital surfaces from low- and middle-income countries.</title>
        <authorList>
            <person name="Nieto-Rosado M."/>
            <person name="Sands K."/>
            <person name="Iregbu K."/>
            <person name="Zahra R."/>
            <person name="Mazarati J.B."/>
            <person name="Mehtar S."/>
            <person name="Barnards-Group B."/>
            <person name="Walsh T.R."/>
        </authorList>
    </citation>
    <scope>NUCLEOTIDE SEQUENCE</scope>
    <source>
        <strain evidence="1">PP-E493</strain>
    </source>
</reference>
<dbReference type="EMBL" id="JASGOQ010000001">
    <property type="protein sequence ID" value="MDV5390783.1"/>
    <property type="molecule type" value="Genomic_DNA"/>
</dbReference>
<dbReference type="RefSeq" id="WP_317519854.1">
    <property type="nucleotide sequence ID" value="NZ_JASGOQ010000001.1"/>
</dbReference>
<organism evidence="1 2">
    <name type="scientific">Shewanella xiamenensis</name>
    <dbReference type="NCBI Taxonomy" id="332186"/>
    <lineage>
        <taxon>Bacteria</taxon>
        <taxon>Pseudomonadati</taxon>
        <taxon>Pseudomonadota</taxon>
        <taxon>Gammaproteobacteria</taxon>
        <taxon>Alteromonadales</taxon>
        <taxon>Shewanellaceae</taxon>
        <taxon>Shewanella</taxon>
    </lineage>
</organism>
<sequence length="129" mass="15167">MSQKIELPALHITDIDQLRLVLAESYQHNKFLQQHLDEMRNKRFWHFNDEENWLWDAGGNNYLDSLVCPVLISADDMRDIRDAAKLLVTATENMREAWDTDSFISLYEKILSAEKNFMRCFIDDQGGEV</sequence>
<gene>
    <name evidence="1" type="ORF">QM089_11055</name>
</gene>
<protein>
    <submittedName>
        <fullName evidence="1">Uncharacterized protein</fullName>
    </submittedName>
</protein>
<evidence type="ECO:0000313" key="2">
    <source>
        <dbReference type="Proteomes" id="UP001187859"/>
    </source>
</evidence>
<comment type="caution">
    <text evidence="1">The sequence shown here is derived from an EMBL/GenBank/DDBJ whole genome shotgun (WGS) entry which is preliminary data.</text>
</comment>
<accession>A0AAE4Q125</accession>
<dbReference type="AlphaFoldDB" id="A0AAE4Q125"/>
<dbReference type="Proteomes" id="UP001187859">
    <property type="component" value="Unassembled WGS sequence"/>
</dbReference>
<evidence type="ECO:0000313" key="1">
    <source>
        <dbReference type="EMBL" id="MDV5390783.1"/>
    </source>
</evidence>